<dbReference type="PANTHER" id="PTHR43744:SF12">
    <property type="entry name" value="ABC TRANSPORTER PERMEASE PROTEIN MG189-RELATED"/>
    <property type="match status" value="1"/>
</dbReference>
<name>A0A4Q9UZ98_9ACTO</name>
<evidence type="ECO:0000256" key="7">
    <source>
        <dbReference type="RuleBase" id="RU363032"/>
    </source>
</evidence>
<evidence type="ECO:0000313" key="10">
    <source>
        <dbReference type="Proteomes" id="UP000293036"/>
    </source>
</evidence>
<keyword evidence="2 7" id="KW-0813">Transport</keyword>
<feature type="transmembrane region" description="Helical" evidence="7">
    <location>
        <begin position="208"/>
        <end position="226"/>
    </location>
</feature>
<feature type="domain" description="ABC transmembrane type-1" evidence="8">
    <location>
        <begin position="85"/>
        <end position="275"/>
    </location>
</feature>
<dbReference type="GO" id="GO:0055085">
    <property type="term" value="P:transmembrane transport"/>
    <property type="evidence" value="ECO:0007669"/>
    <property type="project" value="InterPro"/>
</dbReference>
<evidence type="ECO:0000256" key="4">
    <source>
        <dbReference type="ARBA" id="ARBA00022692"/>
    </source>
</evidence>
<evidence type="ECO:0000256" key="6">
    <source>
        <dbReference type="ARBA" id="ARBA00023136"/>
    </source>
</evidence>
<dbReference type="PROSITE" id="PS50928">
    <property type="entry name" value="ABC_TM1"/>
    <property type="match status" value="1"/>
</dbReference>
<sequence>MKETRKPQRFWHARFSHARFWSYLATYLLLIGGALLTLIPFVFSILTSFKTEKQLVQDGALALPAPVTFDNYTSLFTDHAFIVPLAITIQVVLVMVIGQMTSSILAAYAFARLRFPGRDAIFWAYVCTLMIPAVVTMIPLFGAMSTAGLRNTFAGIVVPFMLGSPYAIFLLRENFRSVPQELLDAATLDGAGFWRQLWSIVLPTNKPILATLLLITVVSQWNNFMWPNIIARDPQWHVLTVATAALQTQYSANWAIVMAATTLCVLPLLVLFLLFNKQIIRSIGITRV</sequence>
<evidence type="ECO:0000259" key="8">
    <source>
        <dbReference type="PROSITE" id="PS50928"/>
    </source>
</evidence>
<feature type="transmembrane region" description="Helical" evidence="7">
    <location>
        <begin position="81"/>
        <end position="110"/>
    </location>
</feature>
<feature type="transmembrane region" description="Helical" evidence="7">
    <location>
        <begin position="122"/>
        <end position="141"/>
    </location>
</feature>
<dbReference type="PANTHER" id="PTHR43744">
    <property type="entry name" value="ABC TRANSPORTER PERMEASE PROTEIN MG189-RELATED-RELATED"/>
    <property type="match status" value="1"/>
</dbReference>
<comment type="similarity">
    <text evidence="7">Belongs to the binding-protein-dependent transport system permease family.</text>
</comment>
<keyword evidence="5 7" id="KW-1133">Transmembrane helix</keyword>
<gene>
    <name evidence="9" type="ORF">EZJ44_07150</name>
</gene>
<keyword evidence="4 7" id="KW-0812">Transmembrane</keyword>
<reference evidence="9 10" key="1">
    <citation type="submission" date="2019-02" db="EMBL/GenBank/DDBJ databases">
        <title>Arcanobacterium bovis sp. nov., isolated from the milk of a cow with mastitis.</title>
        <authorList>
            <person name="Sammra O."/>
            <person name="Foster G."/>
            <person name="Hassan A."/>
            <person name="Alssahen M."/>
            <person name="Laemmler C."/>
            <person name="Borowiak M."/>
            <person name="Malorny B."/>
            <person name="Abdulmawjood A."/>
        </authorList>
    </citation>
    <scope>NUCLEOTIDE SEQUENCE [LARGE SCALE GENOMIC DNA]</scope>
    <source>
        <strain evidence="9 10">C605018/01/1</strain>
    </source>
</reference>
<keyword evidence="6 7" id="KW-0472">Membrane</keyword>
<comment type="caution">
    <text evidence="9">The sequence shown here is derived from an EMBL/GenBank/DDBJ whole genome shotgun (WGS) entry which is preliminary data.</text>
</comment>
<dbReference type="GO" id="GO:0005886">
    <property type="term" value="C:plasma membrane"/>
    <property type="evidence" value="ECO:0007669"/>
    <property type="project" value="UniProtKB-SubCell"/>
</dbReference>
<dbReference type="AlphaFoldDB" id="A0A4Q9UZ98"/>
<feature type="transmembrane region" description="Helical" evidence="7">
    <location>
        <begin position="20"/>
        <end position="46"/>
    </location>
</feature>
<accession>A0A4Q9UZ98</accession>
<keyword evidence="3" id="KW-1003">Cell membrane</keyword>
<feature type="transmembrane region" description="Helical" evidence="7">
    <location>
        <begin position="153"/>
        <end position="171"/>
    </location>
</feature>
<proteinExistence type="inferred from homology"/>
<organism evidence="9 10">
    <name type="scientific">Arcanobacterium bovis</name>
    <dbReference type="NCBI Taxonomy" id="2529275"/>
    <lineage>
        <taxon>Bacteria</taxon>
        <taxon>Bacillati</taxon>
        <taxon>Actinomycetota</taxon>
        <taxon>Actinomycetes</taxon>
        <taxon>Actinomycetales</taxon>
        <taxon>Actinomycetaceae</taxon>
        <taxon>Arcanobacterium</taxon>
    </lineage>
</organism>
<evidence type="ECO:0000256" key="3">
    <source>
        <dbReference type="ARBA" id="ARBA00022475"/>
    </source>
</evidence>
<dbReference type="Gene3D" id="1.10.3720.10">
    <property type="entry name" value="MetI-like"/>
    <property type="match status" value="1"/>
</dbReference>
<protein>
    <submittedName>
        <fullName evidence="9">Carbohydrate ABC transporter permease</fullName>
    </submittedName>
</protein>
<dbReference type="Pfam" id="PF00528">
    <property type="entry name" value="BPD_transp_1"/>
    <property type="match status" value="1"/>
</dbReference>
<comment type="subcellular location">
    <subcellularLocation>
        <location evidence="1 7">Cell membrane</location>
        <topology evidence="1 7">Multi-pass membrane protein</topology>
    </subcellularLocation>
</comment>
<dbReference type="EMBL" id="SJDT01000005">
    <property type="protein sequence ID" value="TBW21074.1"/>
    <property type="molecule type" value="Genomic_DNA"/>
</dbReference>
<evidence type="ECO:0000256" key="1">
    <source>
        <dbReference type="ARBA" id="ARBA00004651"/>
    </source>
</evidence>
<evidence type="ECO:0000256" key="2">
    <source>
        <dbReference type="ARBA" id="ARBA00022448"/>
    </source>
</evidence>
<dbReference type="InterPro" id="IPR035906">
    <property type="entry name" value="MetI-like_sf"/>
</dbReference>
<dbReference type="InterPro" id="IPR000515">
    <property type="entry name" value="MetI-like"/>
</dbReference>
<keyword evidence="10" id="KW-1185">Reference proteome</keyword>
<dbReference type="OrthoDB" id="3524874at2"/>
<evidence type="ECO:0000256" key="5">
    <source>
        <dbReference type="ARBA" id="ARBA00022989"/>
    </source>
</evidence>
<dbReference type="CDD" id="cd06261">
    <property type="entry name" value="TM_PBP2"/>
    <property type="match status" value="1"/>
</dbReference>
<feature type="transmembrane region" description="Helical" evidence="7">
    <location>
        <begin position="254"/>
        <end position="275"/>
    </location>
</feature>
<evidence type="ECO:0000313" key="9">
    <source>
        <dbReference type="EMBL" id="TBW21074.1"/>
    </source>
</evidence>
<dbReference type="RefSeq" id="WP_131281780.1">
    <property type="nucleotide sequence ID" value="NZ_JBHSLR010000002.1"/>
</dbReference>
<dbReference type="Proteomes" id="UP000293036">
    <property type="component" value="Unassembled WGS sequence"/>
</dbReference>
<dbReference type="SUPFAM" id="SSF161098">
    <property type="entry name" value="MetI-like"/>
    <property type="match status" value="1"/>
</dbReference>